<evidence type="ECO:0000259" key="12">
    <source>
        <dbReference type="PROSITE" id="PS50015"/>
    </source>
</evidence>
<feature type="domain" description="Peptidase A1" evidence="13">
    <location>
        <begin position="106"/>
        <end position="548"/>
    </location>
</feature>
<reference evidence="14 15" key="1">
    <citation type="submission" date="2018-10" db="EMBL/GenBank/DDBJ databases">
        <title>A high-quality apple genome assembly.</title>
        <authorList>
            <person name="Hu J."/>
        </authorList>
    </citation>
    <scope>NUCLEOTIDE SEQUENCE [LARGE SCALE GENOMIC DNA]</scope>
    <source>
        <strain evidence="15">cv. HFTH1</strain>
        <tissue evidence="14">Young leaf</tissue>
    </source>
</reference>
<dbReference type="InterPro" id="IPR001969">
    <property type="entry name" value="Aspartic_peptidase_AS"/>
</dbReference>
<evidence type="ECO:0008006" key="16">
    <source>
        <dbReference type="Google" id="ProtNLM"/>
    </source>
</evidence>
<comment type="caution">
    <text evidence="14">The sequence shown here is derived from an EMBL/GenBank/DDBJ whole genome shotgun (WGS) entry which is preliminary data.</text>
</comment>
<gene>
    <name evidence="14" type="ORF">DVH24_025245</name>
</gene>
<keyword evidence="4 9" id="KW-0378">Hydrolase</keyword>
<dbReference type="FunFam" id="2.40.70.10:FF:000115">
    <property type="entry name" value="Lysosomal aspartic protease"/>
    <property type="match status" value="1"/>
</dbReference>
<evidence type="ECO:0000256" key="11">
    <source>
        <dbReference type="SAM" id="Phobius"/>
    </source>
</evidence>
<dbReference type="AlphaFoldDB" id="A0A498HN93"/>
<evidence type="ECO:0000256" key="3">
    <source>
        <dbReference type="ARBA" id="ARBA00022750"/>
    </source>
</evidence>
<evidence type="ECO:0000256" key="4">
    <source>
        <dbReference type="ARBA" id="ARBA00022801"/>
    </source>
</evidence>
<evidence type="ECO:0000313" key="15">
    <source>
        <dbReference type="Proteomes" id="UP000290289"/>
    </source>
</evidence>
<organism evidence="14 15">
    <name type="scientific">Malus domestica</name>
    <name type="common">Apple</name>
    <name type="synonym">Pyrus malus</name>
    <dbReference type="NCBI Taxonomy" id="3750"/>
    <lineage>
        <taxon>Eukaryota</taxon>
        <taxon>Viridiplantae</taxon>
        <taxon>Streptophyta</taxon>
        <taxon>Embryophyta</taxon>
        <taxon>Tracheophyta</taxon>
        <taxon>Spermatophyta</taxon>
        <taxon>Magnoliopsida</taxon>
        <taxon>eudicotyledons</taxon>
        <taxon>Gunneridae</taxon>
        <taxon>Pentapetalae</taxon>
        <taxon>rosids</taxon>
        <taxon>fabids</taxon>
        <taxon>Rosales</taxon>
        <taxon>Rosaceae</taxon>
        <taxon>Amygdaloideae</taxon>
        <taxon>Maleae</taxon>
        <taxon>Malus</taxon>
    </lineage>
</organism>
<keyword evidence="3 9" id="KW-0064">Aspartyl protease</keyword>
<dbReference type="GO" id="GO:0006508">
    <property type="term" value="P:proteolysis"/>
    <property type="evidence" value="ECO:0007669"/>
    <property type="project" value="UniProtKB-KW"/>
</dbReference>
<comment type="similarity">
    <text evidence="1 9">Belongs to the peptidase A1 family.</text>
</comment>
<dbReference type="InterPro" id="IPR021109">
    <property type="entry name" value="Peptidase_aspartic_dom_sf"/>
</dbReference>
<name>A0A498HN93_MALDO</name>
<evidence type="ECO:0000256" key="2">
    <source>
        <dbReference type="ARBA" id="ARBA00022670"/>
    </source>
</evidence>
<dbReference type="Gene3D" id="2.40.70.10">
    <property type="entry name" value="Acid Proteases"/>
    <property type="match status" value="2"/>
</dbReference>
<feature type="compositionally biased region" description="Low complexity" evidence="10">
    <location>
        <begin position="652"/>
        <end position="667"/>
    </location>
</feature>
<keyword evidence="2 9" id="KW-0645">Protease</keyword>
<feature type="domain" description="Saposin B-type" evidence="12">
    <location>
        <begin position="336"/>
        <end position="376"/>
    </location>
</feature>
<dbReference type="SUPFAM" id="SSF47862">
    <property type="entry name" value="Saposin"/>
    <property type="match status" value="1"/>
</dbReference>
<dbReference type="PROSITE" id="PS51767">
    <property type="entry name" value="PEPTIDASE_A1"/>
    <property type="match status" value="1"/>
</dbReference>
<keyword evidence="11" id="KW-1133">Transmembrane helix</keyword>
<feature type="disulfide bond" evidence="8">
    <location>
        <begin position="137"/>
        <end position="143"/>
    </location>
</feature>
<accession>A0A498HN93</accession>
<dbReference type="Gene3D" id="1.10.225.10">
    <property type="entry name" value="Saposin-like"/>
    <property type="match status" value="1"/>
</dbReference>
<feature type="active site" evidence="7">
    <location>
        <position position="124"/>
    </location>
</feature>
<dbReference type="Proteomes" id="UP000290289">
    <property type="component" value="Chromosome 16"/>
</dbReference>
<evidence type="ECO:0000313" key="14">
    <source>
        <dbReference type="EMBL" id="RXH71744.1"/>
    </source>
</evidence>
<dbReference type="PROSITE" id="PS00141">
    <property type="entry name" value="ASP_PROTEASE"/>
    <property type="match status" value="2"/>
</dbReference>
<evidence type="ECO:0000256" key="5">
    <source>
        <dbReference type="ARBA" id="ARBA00023145"/>
    </source>
</evidence>
<dbReference type="InterPro" id="IPR001461">
    <property type="entry name" value="Aspartic_peptidase_A1"/>
</dbReference>
<dbReference type="GO" id="GO:0004190">
    <property type="term" value="F:aspartic-type endopeptidase activity"/>
    <property type="evidence" value="ECO:0007669"/>
    <property type="project" value="UniProtKB-KW"/>
</dbReference>
<dbReference type="PRINTS" id="PR00792">
    <property type="entry name" value="PEPSIN"/>
</dbReference>
<feature type="compositionally biased region" description="Polar residues" evidence="10">
    <location>
        <begin position="632"/>
        <end position="648"/>
    </location>
</feature>
<keyword evidence="6 8" id="KW-1015">Disulfide bond</keyword>
<dbReference type="Pfam" id="PF00026">
    <property type="entry name" value="Asp"/>
    <property type="match status" value="1"/>
</dbReference>
<keyword evidence="15" id="KW-1185">Reference proteome</keyword>
<dbReference type="InterPro" id="IPR008139">
    <property type="entry name" value="SaposinB_dom"/>
</dbReference>
<evidence type="ECO:0000256" key="10">
    <source>
        <dbReference type="SAM" id="MobiDB-lite"/>
    </source>
</evidence>
<keyword evidence="11" id="KW-0472">Membrane</keyword>
<dbReference type="PANTHER" id="PTHR47966:SF20">
    <property type="entry name" value="ASPARTIC PROTEINASE-LIKE"/>
    <property type="match status" value="1"/>
</dbReference>
<dbReference type="InterPro" id="IPR011001">
    <property type="entry name" value="Saposin-like"/>
</dbReference>
<dbReference type="PANTHER" id="PTHR47966">
    <property type="entry name" value="BETA-SITE APP-CLEAVING ENZYME, ISOFORM A-RELATED"/>
    <property type="match status" value="1"/>
</dbReference>
<feature type="active site" evidence="7">
    <location>
        <position position="311"/>
    </location>
</feature>
<evidence type="ECO:0000259" key="13">
    <source>
        <dbReference type="PROSITE" id="PS51767"/>
    </source>
</evidence>
<feature type="region of interest" description="Disordered" evidence="10">
    <location>
        <begin position="616"/>
        <end position="668"/>
    </location>
</feature>
<evidence type="ECO:0000256" key="7">
    <source>
        <dbReference type="PIRSR" id="PIRSR601461-1"/>
    </source>
</evidence>
<keyword evidence="11" id="KW-0812">Transmembrane</keyword>
<dbReference type="STRING" id="3750.A0A498HN93"/>
<evidence type="ECO:0000256" key="6">
    <source>
        <dbReference type="ARBA" id="ARBA00023157"/>
    </source>
</evidence>
<evidence type="ECO:0000256" key="8">
    <source>
        <dbReference type="PIRSR" id="PIRSR601461-2"/>
    </source>
</evidence>
<dbReference type="InterPro" id="IPR033121">
    <property type="entry name" value="PEPTIDASE_A1"/>
</dbReference>
<evidence type="ECO:0000256" key="9">
    <source>
        <dbReference type="RuleBase" id="RU000454"/>
    </source>
</evidence>
<dbReference type="EMBL" id="RDQH01000342">
    <property type="protein sequence ID" value="RXH71744.1"/>
    <property type="molecule type" value="Genomic_DNA"/>
</dbReference>
<dbReference type="InterPro" id="IPR008138">
    <property type="entry name" value="SapB_2"/>
</dbReference>
<keyword evidence="5" id="KW-0865">Zymogen</keyword>
<dbReference type="Pfam" id="PF03489">
    <property type="entry name" value="SapB_2"/>
    <property type="match status" value="1"/>
</dbReference>
<proteinExistence type="inferred from homology"/>
<sequence>MRLGSNCTAVVKFSLLKLYFIIFHGSHRSLKMRFKGLVVAICMWVWSGSLAADTKSSDGLLRIGLKKQPLDLTRLNAARITRSQVSQPSDLKSNIVDLKNYRDTQFYGDIAIGTPPQHFAVVFDTGSSNLWVPSSRCILSMSCYFHSKYRASLSSTYTKIGIPSKIPYGSGSISGYFSEDNLKIGDVIVRDQEFVEITREGFLTFLTARFDGVLGLGFQDISVGEATPVWFNMAQQGHMSQQIFSIWLNHDPTSKVGGEIVFGGFDWRHFTGDHTYVPISQKGYWQIEVGDVIVADTSTGLCKGGCGAIVDSGTSFLAGPTTIVAQINHAIGADGFVSLECKNVISTYGNLIWEYLISGARPDIVCVDIGLCSYDGSRNIKLRLSFLTTVISNHIESVTENKIGKESSVDETPSCTLCEMIVYWVQLQLKKQIEKEKIFSYVNEVILLEVSGCLLCEKLPNPLKRSFVNCDNIAFMPDITFTIRNKSFTLSPEQYILKVEEKCSTVCLSGFTALDVPPPQGPLWVLGALFLGAYHTVFDFGNLRHSSKVQYIWNFYLCFLKDLFCNEGLIAICSFDLQNGVEEGKRFSNEENDPMTSKELNEDPYEPLPVVMAVKPRSSPHGGSRRAASVVAQKSNIPSVDSVSTQQRRILPNPTSKSTTPSSQTQPLLFSSSSAITPSVRTVKALRIRPTAELGLLSLLFVLSAAFAAVFSVAILCIPTINAMRRLAVAVGKLSNVVYREVPGTLYSLKLSGVEINDLAKQLAALRTICIFLLPQFSHIAKNTCFCSYWFEFFGFSREQISTTGFGKNSERQFVV</sequence>
<feature type="transmembrane region" description="Helical" evidence="11">
    <location>
        <begin position="694"/>
        <end position="718"/>
    </location>
</feature>
<dbReference type="SUPFAM" id="SSF50630">
    <property type="entry name" value="Acid proteases"/>
    <property type="match status" value="1"/>
</dbReference>
<dbReference type="PROSITE" id="PS50015">
    <property type="entry name" value="SAP_B"/>
    <property type="match status" value="1"/>
</dbReference>
<protein>
    <recommendedName>
        <fullName evidence="16">Peptidase A1 domain-containing protein</fullName>
    </recommendedName>
</protein>
<evidence type="ECO:0000256" key="1">
    <source>
        <dbReference type="ARBA" id="ARBA00007447"/>
    </source>
</evidence>